<dbReference type="EMBL" id="BARV01042120">
    <property type="protein sequence ID" value="GAI46681.1"/>
    <property type="molecule type" value="Genomic_DNA"/>
</dbReference>
<accession>X1PVS8</accession>
<name>X1PVS8_9ZZZZ</name>
<gene>
    <name evidence="2" type="ORF">S06H3_63487</name>
</gene>
<evidence type="ECO:0000313" key="2">
    <source>
        <dbReference type="EMBL" id="GAI46681.1"/>
    </source>
</evidence>
<sequence>VEKKRLDKRVKGISPKAQKKDLKRPPAFTG</sequence>
<protein>
    <submittedName>
        <fullName evidence="2">Uncharacterized protein</fullName>
    </submittedName>
</protein>
<feature type="non-terminal residue" evidence="2">
    <location>
        <position position="1"/>
    </location>
</feature>
<comment type="caution">
    <text evidence="2">The sequence shown here is derived from an EMBL/GenBank/DDBJ whole genome shotgun (WGS) entry which is preliminary data.</text>
</comment>
<organism evidence="2">
    <name type="scientific">marine sediment metagenome</name>
    <dbReference type="NCBI Taxonomy" id="412755"/>
    <lineage>
        <taxon>unclassified sequences</taxon>
        <taxon>metagenomes</taxon>
        <taxon>ecological metagenomes</taxon>
    </lineage>
</organism>
<feature type="region of interest" description="Disordered" evidence="1">
    <location>
        <begin position="1"/>
        <end position="30"/>
    </location>
</feature>
<reference evidence="2" key="1">
    <citation type="journal article" date="2014" name="Front. Microbiol.">
        <title>High frequency of phylogenetically diverse reductive dehalogenase-homologous genes in deep subseafloor sedimentary metagenomes.</title>
        <authorList>
            <person name="Kawai M."/>
            <person name="Futagami T."/>
            <person name="Toyoda A."/>
            <person name="Takaki Y."/>
            <person name="Nishi S."/>
            <person name="Hori S."/>
            <person name="Arai W."/>
            <person name="Tsubouchi T."/>
            <person name="Morono Y."/>
            <person name="Uchiyama I."/>
            <person name="Ito T."/>
            <person name="Fujiyama A."/>
            <person name="Inagaki F."/>
            <person name="Takami H."/>
        </authorList>
    </citation>
    <scope>NUCLEOTIDE SEQUENCE</scope>
    <source>
        <strain evidence="2">Expedition CK06-06</strain>
    </source>
</reference>
<dbReference type="AlphaFoldDB" id="X1PVS8"/>
<proteinExistence type="predicted"/>
<evidence type="ECO:0000256" key="1">
    <source>
        <dbReference type="SAM" id="MobiDB-lite"/>
    </source>
</evidence>